<gene>
    <name evidence="2" type="ORF">Tco_0751881</name>
</gene>
<name>A0ABQ4Z696_9ASTR</name>
<keyword evidence="3" id="KW-1185">Reference proteome</keyword>
<evidence type="ECO:0000313" key="3">
    <source>
        <dbReference type="Proteomes" id="UP001151760"/>
    </source>
</evidence>
<sequence length="136" mass="15962">MVEVKVLMALAKDKSGDVGKESARNGEWFKISMRKVHTLLEMEDNDKIEYFLDYLCVGLNFVEEQRNNLMIKLKDIVQEMNTCREKLLELKQAKLDFLTIQHENTKILKENQTLRKELKELTIITKTWLNSSNKGN</sequence>
<protein>
    <submittedName>
        <fullName evidence="2">Uncharacterized protein</fullName>
    </submittedName>
</protein>
<dbReference type="Proteomes" id="UP001151760">
    <property type="component" value="Unassembled WGS sequence"/>
</dbReference>
<feature type="coiled-coil region" evidence="1">
    <location>
        <begin position="59"/>
        <end position="93"/>
    </location>
</feature>
<dbReference type="EMBL" id="BQNB010011042">
    <property type="protein sequence ID" value="GJS85340.1"/>
    <property type="molecule type" value="Genomic_DNA"/>
</dbReference>
<accession>A0ABQ4Z696</accession>
<keyword evidence="1" id="KW-0175">Coiled coil</keyword>
<evidence type="ECO:0000256" key="1">
    <source>
        <dbReference type="SAM" id="Coils"/>
    </source>
</evidence>
<comment type="caution">
    <text evidence="2">The sequence shown here is derived from an EMBL/GenBank/DDBJ whole genome shotgun (WGS) entry which is preliminary data.</text>
</comment>
<reference evidence="2" key="2">
    <citation type="submission" date="2022-01" db="EMBL/GenBank/DDBJ databases">
        <authorList>
            <person name="Yamashiro T."/>
            <person name="Shiraishi A."/>
            <person name="Satake H."/>
            <person name="Nakayama K."/>
        </authorList>
    </citation>
    <scope>NUCLEOTIDE SEQUENCE</scope>
</reference>
<reference evidence="2" key="1">
    <citation type="journal article" date="2022" name="Int. J. Mol. Sci.">
        <title>Draft Genome of Tanacetum Coccineum: Genomic Comparison of Closely Related Tanacetum-Family Plants.</title>
        <authorList>
            <person name="Yamashiro T."/>
            <person name="Shiraishi A."/>
            <person name="Nakayama K."/>
            <person name="Satake H."/>
        </authorList>
    </citation>
    <scope>NUCLEOTIDE SEQUENCE</scope>
</reference>
<organism evidence="2 3">
    <name type="scientific">Tanacetum coccineum</name>
    <dbReference type="NCBI Taxonomy" id="301880"/>
    <lineage>
        <taxon>Eukaryota</taxon>
        <taxon>Viridiplantae</taxon>
        <taxon>Streptophyta</taxon>
        <taxon>Embryophyta</taxon>
        <taxon>Tracheophyta</taxon>
        <taxon>Spermatophyta</taxon>
        <taxon>Magnoliopsida</taxon>
        <taxon>eudicotyledons</taxon>
        <taxon>Gunneridae</taxon>
        <taxon>Pentapetalae</taxon>
        <taxon>asterids</taxon>
        <taxon>campanulids</taxon>
        <taxon>Asterales</taxon>
        <taxon>Asteraceae</taxon>
        <taxon>Asteroideae</taxon>
        <taxon>Anthemideae</taxon>
        <taxon>Anthemidinae</taxon>
        <taxon>Tanacetum</taxon>
    </lineage>
</organism>
<proteinExistence type="predicted"/>
<evidence type="ECO:0000313" key="2">
    <source>
        <dbReference type="EMBL" id="GJS85340.1"/>
    </source>
</evidence>